<dbReference type="PROSITE" id="PS50819">
    <property type="entry name" value="INTEIN_ENDONUCLEASE"/>
    <property type="match status" value="1"/>
</dbReference>
<dbReference type="Proteomes" id="UP000033019">
    <property type="component" value="Segment"/>
</dbReference>
<dbReference type="SUPFAM" id="SSF55608">
    <property type="entry name" value="Homing endonucleases"/>
    <property type="match status" value="1"/>
</dbReference>
<dbReference type="SUPFAM" id="SSF51294">
    <property type="entry name" value="Hedgehog/intein (Hint) domain"/>
    <property type="match status" value="1"/>
</dbReference>
<dbReference type="OrthoDB" id="1242at10239"/>
<reference evidence="3 4" key="1">
    <citation type="journal article" date="2015" name="Sci. Rep.">
        <title>Bacteriophages of wastewater foaming-associated filamentous Gordonia reduce host levels in raw activated sludge.</title>
        <authorList>
            <person name="Liu M."/>
            <person name="Gill J.J."/>
            <person name="Young R."/>
            <person name="Summer E.J."/>
        </authorList>
    </citation>
    <scope>NUCLEOTIDE SEQUENCE [LARGE SCALE GENOMIC DNA]</scope>
</reference>
<name>A0A0E3T7W2_9CAUD</name>
<dbReference type="InterPro" id="IPR027434">
    <property type="entry name" value="Homing_endonucl"/>
</dbReference>
<feature type="region of interest" description="Disordered" evidence="1">
    <location>
        <begin position="1003"/>
        <end position="1039"/>
    </location>
</feature>
<sequence length="1039" mass="116914">MAQQFNPQTVKKAAVANSTGRKRGPKTAPTLPVNNNWGGMTSLAQRIEWLKNNPAFDEVPATMEEFLGPRYLDIDPTQNSGLQKGVGIRPGVKKALIDIFGKGVDPNSISLIKRGMFTGGIGVGKQFDLDELILTPHGWKKNQDLKVGDQVIGKDGKGTNVVAIFDNDSVDRFRVHFKDGTWINAGGDHKWEVQEKKHARDKSTQKLKRISVKRVMDTRELAGKNLRNGHDSWKYSIPLVDPVEFSLPFEELVDAYTLGWYISNGYSASGSPKIGFHEDDLDYLKRSLIVSGCYNYTDQQSTKRGGNLVYCANSNHKRKFSNPFAHALNVLGLFGVHSLEKFIPESYKFAPVNVRLELLRGLMDSDGCANVGNRSQFSTGSRMLANDVADLVRGLGGYCTVTSFERFNTEYIVHVNMGDVCPFKMPRKADKWKPRTNQKPNRAIVKIERIEDGPGRCIMVDNPDHLYVAKDYIVSHNSTLASIALTYMVHWVSCLHDPQGYFGLLPGSRIAFMMMSTRASHAQEVLFGDIKARINSCEWFKKNCPHDEKLTKQLRFPKDIWIIPGTSQETSVEGYNVLCGIIDEGDSHKVTQEKDYAEEAWNTIHGRIASRFTDPVIQDHRGLLLAIGQMKKANGFMAKKKHDLLTDGKPNQLVVEMTIWDSLGWDRFMKGNQRDSFFFDIVRKKQATSAQAYGAGKNIIEIPNAYFKDFDNDPIRALKDHAGIPPAVEDPFITLIDRVDEAQDKWAERFKDKYKYTVDSSCTMPQFHPDFEADSILKRAVHVDIAFAPGGDAMGMAMGHIPELVEIDGELKPRIVFDFLLRMKPSGGDALQLADFRKILYHLRDDLKFKIGVVTFDGFNSMDSIQILRKKHFNVGEMSVDRTKAPYEELREAIYERRIEFPKYMTYLTRADTDKVNIARLELSELQDTGRKIDHPPKGSKDIADAMAGVVYDLMSNVSFRRGSKRDITEQRIAEDEMEYNSKVLGDSFSLSQDEFAELSDLLSAEPGNPRNPISAGRPGYGLPPIEKDPFGLAGLNMP</sequence>
<proteinExistence type="predicted"/>
<dbReference type="InterPro" id="IPR004860">
    <property type="entry name" value="LAGLIDADG_dom"/>
</dbReference>
<dbReference type="InterPro" id="IPR004042">
    <property type="entry name" value="Intein_endonuc_central"/>
</dbReference>
<dbReference type="InterPro" id="IPR036844">
    <property type="entry name" value="Hint_dom_sf"/>
</dbReference>
<protein>
    <submittedName>
        <fullName evidence="3">TerL</fullName>
    </submittedName>
</protein>
<organism evidence="3 4">
    <name type="scientific">Gordonia phage Gmala1</name>
    <dbReference type="NCBI Taxonomy" id="1622190"/>
    <lineage>
        <taxon>Viruses</taxon>
        <taxon>Duplodnaviria</taxon>
        <taxon>Heunggongvirae</taxon>
        <taxon>Uroviricota</taxon>
        <taxon>Caudoviricetes</taxon>
        <taxon>Gordtnkvirus</taxon>
        <taxon>Gordtnkvirus gordtnk2</taxon>
    </lineage>
</organism>
<evidence type="ECO:0000313" key="3">
    <source>
        <dbReference type="EMBL" id="AKC02840.1"/>
    </source>
</evidence>
<dbReference type="GeneID" id="26641445"/>
<gene>
    <name evidence="3" type="ORF">Gmala1_2</name>
</gene>
<dbReference type="KEGG" id="vg:26641445"/>
<evidence type="ECO:0000259" key="2">
    <source>
        <dbReference type="PROSITE" id="PS50819"/>
    </source>
</evidence>
<dbReference type="RefSeq" id="YP_009215212.1">
    <property type="nucleotide sequence ID" value="NC_028972.1"/>
</dbReference>
<accession>A0A0E3T7W2</accession>
<dbReference type="GO" id="GO:0004519">
    <property type="term" value="F:endonuclease activity"/>
    <property type="evidence" value="ECO:0007669"/>
    <property type="project" value="InterPro"/>
</dbReference>
<dbReference type="EMBL" id="KP790009">
    <property type="protein sequence ID" value="AKC02840.1"/>
    <property type="molecule type" value="Genomic_DNA"/>
</dbReference>
<dbReference type="Pfam" id="PF14528">
    <property type="entry name" value="LAGLIDADG_3"/>
    <property type="match status" value="1"/>
</dbReference>
<evidence type="ECO:0000313" key="4">
    <source>
        <dbReference type="Proteomes" id="UP000033019"/>
    </source>
</evidence>
<feature type="domain" description="DOD-type homing endonuclease" evidence="2">
    <location>
        <begin position="257"/>
        <end position="397"/>
    </location>
</feature>
<dbReference type="Gene3D" id="3.10.28.10">
    <property type="entry name" value="Homing endonucleases"/>
    <property type="match status" value="1"/>
</dbReference>
<evidence type="ECO:0000256" key="1">
    <source>
        <dbReference type="SAM" id="MobiDB-lite"/>
    </source>
</evidence>
<feature type="region of interest" description="Disordered" evidence="1">
    <location>
        <begin position="1"/>
        <end position="35"/>
    </location>
</feature>